<dbReference type="Proteomes" id="UP000298588">
    <property type="component" value="Chromosome"/>
</dbReference>
<dbReference type="GO" id="GO:0030976">
    <property type="term" value="F:thiamine pyrophosphate binding"/>
    <property type="evidence" value="ECO:0007669"/>
    <property type="project" value="InterPro"/>
</dbReference>
<evidence type="ECO:0000256" key="3">
    <source>
        <dbReference type="RuleBase" id="RU362132"/>
    </source>
</evidence>
<dbReference type="CDD" id="cd00568">
    <property type="entry name" value="TPP_enzymes"/>
    <property type="match status" value="1"/>
</dbReference>
<name>A0A4D7QGF5_9HYPH</name>
<keyword evidence="2 3" id="KW-0786">Thiamine pyrophosphate</keyword>
<dbReference type="InterPro" id="IPR012001">
    <property type="entry name" value="Thiamin_PyroP_enz_TPP-bd_dom"/>
</dbReference>
<sequence length="562" mass="60628">MSMRPDTVTRTGGQILVDQLVAQGADHCFCVPGESYLAVLDALHDAKCQVTICRAEGGAAMMAEAHGKLTGRPGICMVTRGPGATNASPGIHIAQQDSTPMILFVGQIERGMRGRDAFQEVDYTQLFGGMCKWVAEIDDAARIPEMVARAYATAMQGRPGPVVLVLPEDMLTESASVPDAPYVEAAETWPGNTDMMKLQKMLWAAQKPVLILGGSRWSAKATAAIARFAERFDLPVICQFRRQMLFSSDHPNYAGDLGLGGNPSMIKLIQESDLVIALGGRLSEIASQSYTLFDIPQPSQPFVHIHPGAEELGRVYQATLAIQASPTAFAAAAEGLQPPQTLAWAGRATTAHESYLGWTGNPARLPGKLQYGEIMAWLRDRLPDNSVICNGAGNYAIWVHRFLRFKQFGSQLAPTSGSMGYGTPAAVAAKRINPEKTVVAFAGDGCFMMNGQEFATACQYDLPIIVIVVDNGMYGTIRMHQERDYPTRVSATTLKNPDFAALARAYGGHGETVRETAEFAPAFERAVASGKPAILHCFLDQQAITPTTTIDAIREKAFAAKK</sequence>
<protein>
    <submittedName>
        <fullName evidence="7">Thiamine pyrophosphate-binding protein</fullName>
    </submittedName>
</protein>
<dbReference type="InterPro" id="IPR029035">
    <property type="entry name" value="DHS-like_NAD/FAD-binding_dom"/>
</dbReference>
<dbReference type="CDD" id="cd07035">
    <property type="entry name" value="TPP_PYR_POX_like"/>
    <property type="match status" value="1"/>
</dbReference>
<reference evidence="7 8" key="1">
    <citation type="submission" date="2019-04" db="EMBL/GenBank/DDBJ databases">
        <title>Phreatobacter aquaticus sp. nov.</title>
        <authorList>
            <person name="Choi A."/>
            <person name="Baek K."/>
        </authorList>
    </citation>
    <scope>NUCLEOTIDE SEQUENCE [LARGE SCALE GENOMIC DNA]</scope>
    <source>
        <strain evidence="7 8">NMCR1094</strain>
    </source>
</reference>
<dbReference type="GO" id="GO:0000287">
    <property type="term" value="F:magnesium ion binding"/>
    <property type="evidence" value="ECO:0007669"/>
    <property type="project" value="InterPro"/>
</dbReference>
<dbReference type="KEGG" id="paqt:E8L99_08340"/>
<evidence type="ECO:0000313" key="8">
    <source>
        <dbReference type="Proteomes" id="UP000298588"/>
    </source>
</evidence>
<evidence type="ECO:0000259" key="4">
    <source>
        <dbReference type="Pfam" id="PF00205"/>
    </source>
</evidence>
<dbReference type="Gene3D" id="3.40.50.970">
    <property type="match status" value="2"/>
</dbReference>
<dbReference type="GO" id="GO:0009097">
    <property type="term" value="P:isoleucine biosynthetic process"/>
    <property type="evidence" value="ECO:0007669"/>
    <property type="project" value="TreeGrafter"/>
</dbReference>
<dbReference type="Pfam" id="PF00205">
    <property type="entry name" value="TPP_enzyme_M"/>
    <property type="match status" value="1"/>
</dbReference>
<dbReference type="AlphaFoldDB" id="A0A4D7QGF5"/>
<dbReference type="SUPFAM" id="SSF52518">
    <property type="entry name" value="Thiamin diphosphate-binding fold (THDP-binding)"/>
    <property type="match status" value="2"/>
</dbReference>
<evidence type="ECO:0000256" key="1">
    <source>
        <dbReference type="ARBA" id="ARBA00007812"/>
    </source>
</evidence>
<dbReference type="OrthoDB" id="4494979at2"/>
<dbReference type="GO" id="GO:0003984">
    <property type="term" value="F:acetolactate synthase activity"/>
    <property type="evidence" value="ECO:0007669"/>
    <property type="project" value="TreeGrafter"/>
</dbReference>
<dbReference type="PANTHER" id="PTHR18968">
    <property type="entry name" value="THIAMINE PYROPHOSPHATE ENZYMES"/>
    <property type="match status" value="1"/>
</dbReference>
<dbReference type="PANTHER" id="PTHR18968:SF120">
    <property type="entry name" value="ACETOLACTATE SYNTHASE LARGE SUBUNIT"/>
    <property type="match status" value="1"/>
</dbReference>
<dbReference type="FunFam" id="3.40.50.970:FF:000007">
    <property type="entry name" value="Acetolactate synthase"/>
    <property type="match status" value="1"/>
</dbReference>
<dbReference type="GO" id="GO:0009099">
    <property type="term" value="P:L-valine biosynthetic process"/>
    <property type="evidence" value="ECO:0007669"/>
    <property type="project" value="TreeGrafter"/>
</dbReference>
<proteinExistence type="inferred from homology"/>
<feature type="domain" description="Thiamine pyrophosphate enzyme TPP-binding" evidence="5">
    <location>
        <begin position="391"/>
        <end position="537"/>
    </location>
</feature>
<dbReference type="InterPro" id="IPR011766">
    <property type="entry name" value="TPP_enzyme_TPP-bd"/>
</dbReference>
<dbReference type="InterPro" id="IPR045229">
    <property type="entry name" value="TPP_enz"/>
</dbReference>
<evidence type="ECO:0000256" key="2">
    <source>
        <dbReference type="ARBA" id="ARBA00023052"/>
    </source>
</evidence>
<evidence type="ECO:0000259" key="5">
    <source>
        <dbReference type="Pfam" id="PF02775"/>
    </source>
</evidence>
<dbReference type="PROSITE" id="PS00187">
    <property type="entry name" value="TPP_ENZYMES"/>
    <property type="match status" value="1"/>
</dbReference>
<dbReference type="SUPFAM" id="SSF52467">
    <property type="entry name" value="DHS-like NAD/FAD-binding domain"/>
    <property type="match status" value="1"/>
</dbReference>
<dbReference type="GO" id="GO:0005948">
    <property type="term" value="C:acetolactate synthase complex"/>
    <property type="evidence" value="ECO:0007669"/>
    <property type="project" value="TreeGrafter"/>
</dbReference>
<dbReference type="InterPro" id="IPR000399">
    <property type="entry name" value="TPP-bd_CS"/>
</dbReference>
<evidence type="ECO:0000313" key="7">
    <source>
        <dbReference type="EMBL" id="QCK85771.1"/>
    </source>
</evidence>
<dbReference type="EMBL" id="CP039865">
    <property type="protein sequence ID" value="QCK85771.1"/>
    <property type="molecule type" value="Genomic_DNA"/>
</dbReference>
<dbReference type="Pfam" id="PF02776">
    <property type="entry name" value="TPP_enzyme_N"/>
    <property type="match status" value="1"/>
</dbReference>
<dbReference type="Pfam" id="PF02775">
    <property type="entry name" value="TPP_enzyme_C"/>
    <property type="match status" value="1"/>
</dbReference>
<dbReference type="NCBIfam" id="NF006052">
    <property type="entry name" value="PRK08199.1"/>
    <property type="match status" value="1"/>
</dbReference>
<organism evidence="7 8">
    <name type="scientific">Phreatobacter aquaticus</name>
    <dbReference type="NCBI Taxonomy" id="2570229"/>
    <lineage>
        <taxon>Bacteria</taxon>
        <taxon>Pseudomonadati</taxon>
        <taxon>Pseudomonadota</taxon>
        <taxon>Alphaproteobacteria</taxon>
        <taxon>Hyphomicrobiales</taxon>
        <taxon>Phreatobacteraceae</taxon>
        <taxon>Phreatobacter</taxon>
    </lineage>
</organism>
<dbReference type="InterPro" id="IPR012000">
    <property type="entry name" value="Thiamin_PyroP_enz_cen_dom"/>
</dbReference>
<dbReference type="InterPro" id="IPR029061">
    <property type="entry name" value="THDP-binding"/>
</dbReference>
<feature type="domain" description="Thiamine pyrophosphate enzyme central" evidence="4">
    <location>
        <begin position="197"/>
        <end position="331"/>
    </location>
</feature>
<dbReference type="Gene3D" id="3.40.50.1220">
    <property type="entry name" value="TPP-binding domain"/>
    <property type="match status" value="1"/>
</dbReference>
<accession>A0A4D7QGF5</accession>
<feature type="domain" description="Thiamine pyrophosphate enzyme N-terminal TPP-binding" evidence="6">
    <location>
        <begin position="10"/>
        <end position="125"/>
    </location>
</feature>
<gene>
    <name evidence="7" type="ORF">E8L99_08340</name>
</gene>
<comment type="similarity">
    <text evidence="1 3">Belongs to the TPP enzyme family.</text>
</comment>
<evidence type="ECO:0000259" key="6">
    <source>
        <dbReference type="Pfam" id="PF02776"/>
    </source>
</evidence>
<dbReference type="GO" id="GO:0050660">
    <property type="term" value="F:flavin adenine dinucleotide binding"/>
    <property type="evidence" value="ECO:0007669"/>
    <property type="project" value="TreeGrafter"/>
</dbReference>
<keyword evidence="8" id="KW-1185">Reference proteome</keyword>